<dbReference type="CDD" id="cd05013">
    <property type="entry name" value="SIS_RpiR"/>
    <property type="match status" value="1"/>
</dbReference>
<organism evidence="6 7">
    <name type="scientific">Gracilibacillus oryzae</name>
    <dbReference type="NCBI Taxonomy" id="1672701"/>
    <lineage>
        <taxon>Bacteria</taxon>
        <taxon>Bacillati</taxon>
        <taxon>Bacillota</taxon>
        <taxon>Bacilli</taxon>
        <taxon>Bacillales</taxon>
        <taxon>Bacillaceae</taxon>
        <taxon>Gracilibacillus</taxon>
    </lineage>
</organism>
<dbReference type="PANTHER" id="PTHR30514">
    <property type="entry name" value="GLUCOKINASE"/>
    <property type="match status" value="1"/>
</dbReference>
<dbReference type="GO" id="GO:0097367">
    <property type="term" value="F:carbohydrate derivative binding"/>
    <property type="evidence" value="ECO:0007669"/>
    <property type="project" value="InterPro"/>
</dbReference>
<keyword evidence="1" id="KW-0805">Transcription regulation</keyword>
<dbReference type="InterPro" id="IPR009057">
    <property type="entry name" value="Homeodomain-like_sf"/>
</dbReference>
<keyword evidence="2" id="KW-0238">DNA-binding</keyword>
<evidence type="ECO:0000256" key="3">
    <source>
        <dbReference type="ARBA" id="ARBA00023163"/>
    </source>
</evidence>
<reference evidence="6 7" key="1">
    <citation type="submission" date="2019-10" db="EMBL/GenBank/DDBJ databases">
        <title>Gracilibacillus sp. nov. isolated from rice seeds.</title>
        <authorList>
            <person name="He S."/>
        </authorList>
    </citation>
    <scope>NUCLEOTIDE SEQUENCE [LARGE SCALE GENOMIC DNA]</scope>
    <source>
        <strain evidence="6 7">TD8</strain>
    </source>
</reference>
<evidence type="ECO:0000313" key="7">
    <source>
        <dbReference type="Proteomes" id="UP000480246"/>
    </source>
</evidence>
<keyword evidence="3" id="KW-0804">Transcription</keyword>
<sequence length="283" mass="31839">MRKSQTCLINIRTNYPRFSVTERKIADYILKHPQNIIHSSINQVAEDLNVAESTVFRFCKRIGYKGYQAMKIALASEVISSEENIHESVQQEDRVETIATKVFQSHIQTLRDTLEIIDEDRLDKAVNTLTSARNIHFFGSGGSNIVALDAYHKFIRTGLQVQAVQDTHLQLMAASQLTADDCAILISHSGTSKDIIHVLNIVRKSNVKTIAITNFAKSTLSETANLSLYTSSEETSYRSEAFSSRIAQLTIIDALYVSVLMKMEDKGQEALKKMREALLIKRL</sequence>
<name>A0A7C8GTS6_9BACI</name>
<dbReference type="InterPro" id="IPR036388">
    <property type="entry name" value="WH-like_DNA-bd_sf"/>
</dbReference>
<dbReference type="GO" id="GO:1901135">
    <property type="term" value="P:carbohydrate derivative metabolic process"/>
    <property type="evidence" value="ECO:0007669"/>
    <property type="project" value="InterPro"/>
</dbReference>
<dbReference type="Pfam" id="PF01418">
    <property type="entry name" value="HTH_6"/>
    <property type="match status" value="1"/>
</dbReference>
<dbReference type="InterPro" id="IPR046348">
    <property type="entry name" value="SIS_dom_sf"/>
</dbReference>
<feature type="domain" description="HTH rpiR-type" evidence="4">
    <location>
        <begin position="5"/>
        <end position="81"/>
    </location>
</feature>
<dbReference type="Pfam" id="PF01380">
    <property type="entry name" value="SIS"/>
    <property type="match status" value="1"/>
</dbReference>
<dbReference type="InterPro" id="IPR000281">
    <property type="entry name" value="HTH_RpiR"/>
</dbReference>
<dbReference type="PROSITE" id="PS51071">
    <property type="entry name" value="HTH_RPIR"/>
    <property type="match status" value="1"/>
</dbReference>
<dbReference type="PROSITE" id="PS51464">
    <property type="entry name" value="SIS"/>
    <property type="match status" value="1"/>
</dbReference>
<dbReference type="GO" id="GO:0003677">
    <property type="term" value="F:DNA binding"/>
    <property type="evidence" value="ECO:0007669"/>
    <property type="project" value="UniProtKB-KW"/>
</dbReference>
<dbReference type="AlphaFoldDB" id="A0A7C8GTS6"/>
<proteinExistence type="predicted"/>
<dbReference type="RefSeq" id="WP_153402431.1">
    <property type="nucleotide sequence ID" value="NZ_ML762427.1"/>
</dbReference>
<evidence type="ECO:0000256" key="1">
    <source>
        <dbReference type="ARBA" id="ARBA00023015"/>
    </source>
</evidence>
<evidence type="ECO:0000256" key="2">
    <source>
        <dbReference type="ARBA" id="ARBA00023125"/>
    </source>
</evidence>
<protein>
    <submittedName>
        <fullName evidence="6">MurR/RpiR family transcriptional regulator</fullName>
    </submittedName>
</protein>
<keyword evidence="7" id="KW-1185">Reference proteome</keyword>
<gene>
    <name evidence="6" type="ORF">F9U64_07765</name>
</gene>
<dbReference type="GO" id="GO:0003700">
    <property type="term" value="F:DNA-binding transcription factor activity"/>
    <property type="evidence" value="ECO:0007669"/>
    <property type="project" value="InterPro"/>
</dbReference>
<evidence type="ECO:0000259" key="5">
    <source>
        <dbReference type="PROSITE" id="PS51464"/>
    </source>
</evidence>
<evidence type="ECO:0000313" key="6">
    <source>
        <dbReference type="EMBL" id="KAB8137823.1"/>
    </source>
</evidence>
<dbReference type="PANTHER" id="PTHR30514:SF1">
    <property type="entry name" value="HTH-TYPE TRANSCRIPTIONAL REGULATOR HEXR-RELATED"/>
    <property type="match status" value="1"/>
</dbReference>
<dbReference type="InterPro" id="IPR001347">
    <property type="entry name" value="SIS_dom"/>
</dbReference>
<dbReference type="EMBL" id="WEID01000035">
    <property type="protein sequence ID" value="KAB8137823.1"/>
    <property type="molecule type" value="Genomic_DNA"/>
</dbReference>
<feature type="domain" description="SIS" evidence="5">
    <location>
        <begin position="125"/>
        <end position="265"/>
    </location>
</feature>
<evidence type="ECO:0000259" key="4">
    <source>
        <dbReference type="PROSITE" id="PS51071"/>
    </source>
</evidence>
<comment type="caution">
    <text evidence="6">The sequence shown here is derived from an EMBL/GenBank/DDBJ whole genome shotgun (WGS) entry which is preliminary data.</text>
</comment>
<dbReference type="InterPro" id="IPR047640">
    <property type="entry name" value="RpiR-like"/>
</dbReference>
<accession>A0A7C8GTS6</accession>
<dbReference type="InterPro" id="IPR035472">
    <property type="entry name" value="RpiR-like_SIS"/>
</dbReference>
<dbReference type="OrthoDB" id="3684496at2"/>
<dbReference type="Gene3D" id="1.10.10.10">
    <property type="entry name" value="Winged helix-like DNA-binding domain superfamily/Winged helix DNA-binding domain"/>
    <property type="match status" value="1"/>
</dbReference>
<dbReference type="Proteomes" id="UP000480246">
    <property type="component" value="Unassembled WGS sequence"/>
</dbReference>
<dbReference type="SUPFAM" id="SSF53697">
    <property type="entry name" value="SIS domain"/>
    <property type="match status" value="1"/>
</dbReference>
<dbReference type="Gene3D" id="3.40.50.10490">
    <property type="entry name" value="Glucose-6-phosphate isomerase like protein, domain 1"/>
    <property type="match status" value="1"/>
</dbReference>
<dbReference type="SUPFAM" id="SSF46689">
    <property type="entry name" value="Homeodomain-like"/>
    <property type="match status" value="1"/>
</dbReference>